<protein>
    <submittedName>
        <fullName evidence="2">Uncharacterized protein</fullName>
    </submittedName>
</protein>
<accession>A0A0C9XZW6</accession>
<proteinExistence type="predicted"/>
<feature type="chain" id="PRO_5002206208" evidence="1">
    <location>
        <begin position="23"/>
        <end position="107"/>
    </location>
</feature>
<evidence type="ECO:0000313" key="3">
    <source>
        <dbReference type="Proteomes" id="UP000054477"/>
    </source>
</evidence>
<evidence type="ECO:0000256" key="1">
    <source>
        <dbReference type="SAM" id="SignalP"/>
    </source>
</evidence>
<feature type="signal peptide" evidence="1">
    <location>
        <begin position="1"/>
        <end position="22"/>
    </location>
</feature>
<keyword evidence="1" id="KW-0732">Signal</keyword>
<organism evidence="2 3">
    <name type="scientific">Laccaria amethystina LaAM-08-1</name>
    <dbReference type="NCBI Taxonomy" id="1095629"/>
    <lineage>
        <taxon>Eukaryota</taxon>
        <taxon>Fungi</taxon>
        <taxon>Dikarya</taxon>
        <taxon>Basidiomycota</taxon>
        <taxon>Agaricomycotina</taxon>
        <taxon>Agaricomycetes</taxon>
        <taxon>Agaricomycetidae</taxon>
        <taxon>Agaricales</taxon>
        <taxon>Agaricineae</taxon>
        <taxon>Hydnangiaceae</taxon>
        <taxon>Laccaria</taxon>
    </lineage>
</organism>
<feature type="non-terminal residue" evidence="2">
    <location>
        <position position="1"/>
    </location>
</feature>
<dbReference type="AlphaFoldDB" id="A0A0C9XZW6"/>
<dbReference type="HOGENOM" id="CLU_2237047_0_0_1"/>
<feature type="non-terminal residue" evidence="2">
    <location>
        <position position="107"/>
    </location>
</feature>
<keyword evidence="3" id="KW-1185">Reference proteome</keyword>
<sequence length="107" mass="11823">DVKTWWACLLILLGYLPPDQLAATACELTIDEIGSSGLRSFNAITDTAATLRQCLYRSKFQVLDLALINGSRSVSLLDIAAPVGKQIKTFNSWDPTHRGTRIGQMLW</sequence>
<name>A0A0C9XZW6_9AGAR</name>
<evidence type="ECO:0000313" key="2">
    <source>
        <dbReference type="EMBL" id="KIK01338.1"/>
    </source>
</evidence>
<gene>
    <name evidence="2" type="ORF">K443DRAFT_98801</name>
</gene>
<dbReference type="Proteomes" id="UP000054477">
    <property type="component" value="Unassembled WGS sequence"/>
</dbReference>
<dbReference type="OrthoDB" id="3094433at2759"/>
<reference evidence="2 3" key="1">
    <citation type="submission" date="2014-04" db="EMBL/GenBank/DDBJ databases">
        <authorList>
            <consortium name="DOE Joint Genome Institute"/>
            <person name="Kuo A."/>
            <person name="Kohler A."/>
            <person name="Nagy L.G."/>
            <person name="Floudas D."/>
            <person name="Copeland A."/>
            <person name="Barry K.W."/>
            <person name="Cichocki N."/>
            <person name="Veneault-Fourrey C."/>
            <person name="LaButti K."/>
            <person name="Lindquist E.A."/>
            <person name="Lipzen A."/>
            <person name="Lundell T."/>
            <person name="Morin E."/>
            <person name="Murat C."/>
            <person name="Sun H."/>
            <person name="Tunlid A."/>
            <person name="Henrissat B."/>
            <person name="Grigoriev I.V."/>
            <person name="Hibbett D.S."/>
            <person name="Martin F."/>
            <person name="Nordberg H.P."/>
            <person name="Cantor M.N."/>
            <person name="Hua S.X."/>
        </authorList>
    </citation>
    <scope>NUCLEOTIDE SEQUENCE [LARGE SCALE GENOMIC DNA]</scope>
    <source>
        <strain evidence="2 3">LaAM-08-1</strain>
    </source>
</reference>
<dbReference type="EMBL" id="KN838608">
    <property type="protein sequence ID" value="KIK01338.1"/>
    <property type="molecule type" value="Genomic_DNA"/>
</dbReference>
<reference evidence="3" key="2">
    <citation type="submission" date="2015-01" db="EMBL/GenBank/DDBJ databases">
        <title>Evolutionary Origins and Diversification of the Mycorrhizal Mutualists.</title>
        <authorList>
            <consortium name="DOE Joint Genome Institute"/>
            <consortium name="Mycorrhizal Genomics Consortium"/>
            <person name="Kohler A."/>
            <person name="Kuo A."/>
            <person name="Nagy L.G."/>
            <person name="Floudas D."/>
            <person name="Copeland A."/>
            <person name="Barry K.W."/>
            <person name="Cichocki N."/>
            <person name="Veneault-Fourrey C."/>
            <person name="LaButti K."/>
            <person name="Lindquist E.A."/>
            <person name="Lipzen A."/>
            <person name="Lundell T."/>
            <person name="Morin E."/>
            <person name="Murat C."/>
            <person name="Riley R."/>
            <person name="Ohm R."/>
            <person name="Sun H."/>
            <person name="Tunlid A."/>
            <person name="Henrissat B."/>
            <person name="Grigoriev I.V."/>
            <person name="Hibbett D.S."/>
            <person name="Martin F."/>
        </authorList>
    </citation>
    <scope>NUCLEOTIDE SEQUENCE [LARGE SCALE GENOMIC DNA]</scope>
    <source>
        <strain evidence="3">LaAM-08-1</strain>
    </source>
</reference>